<dbReference type="GO" id="GO:0016020">
    <property type="term" value="C:membrane"/>
    <property type="evidence" value="ECO:0007669"/>
    <property type="project" value="UniProtKB-SubCell"/>
</dbReference>
<evidence type="ECO:0000256" key="5">
    <source>
        <dbReference type="ARBA" id="ARBA00022989"/>
    </source>
</evidence>
<dbReference type="PANTHER" id="PTHR23511:SF4">
    <property type="entry name" value="MAJOR FACILITATOR SUPERFAMILY (MFS) PROFILE DOMAIN-CONTAINING PROTEIN"/>
    <property type="match status" value="1"/>
</dbReference>
<dbReference type="RefSeq" id="XP_033659451.1">
    <property type="nucleotide sequence ID" value="XM_033810130.1"/>
</dbReference>
<keyword evidence="6 7" id="KW-0472">Membrane</keyword>
<protein>
    <recommendedName>
        <fullName evidence="8">Major facilitator superfamily (MFS) profile domain-containing protein</fullName>
    </recommendedName>
</protein>
<dbReference type="EMBL" id="ML993656">
    <property type="protein sequence ID" value="KAF2158562.1"/>
    <property type="molecule type" value="Genomic_DNA"/>
</dbReference>
<feature type="transmembrane region" description="Helical" evidence="7">
    <location>
        <begin position="158"/>
        <end position="179"/>
    </location>
</feature>
<dbReference type="GeneID" id="54563402"/>
<evidence type="ECO:0000313" key="10">
    <source>
        <dbReference type="Proteomes" id="UP000799537"/>
    </source>
</evidence>
<evidence type="ECO:0000256" key="2">
    <source>
        <dbReference type="ARBA" id="ARBA00008335"/>
    </source>
</evidence>
<keyword evidence="3" id="KW-0813">Transport</keyword>
<comment type="similarity">
    <text evidence="2">Belongs to the major facilitator superfamily.</text>
</comment>
<feature type="transmembrane region" description="Helical" evidence="7">
    <location>
        <begin position="128"/>
        <end position="146"/>
    </location>
</feature>
<evidence type="ECO:0000256" key="4">
    <source>
        <dbReference type="ARBA" id="ARBA00022692"/>
    </source>
</evidence>
<gene>
    <name evidence="9" type="ORF">M409DRAFT_30930</name>
</gene>
<dbReference type="FunFam" id="1.20.1250.20:FF:000171">
    <property type="entry name" value="MFS general substrate transporter"/>
    <property type="match status" value="1"/>
</dbReference>
<keyword evidence="4 7" id="KW-0812">Transmembrane</keyword>
<keyword evidence="10" id="KW-1185">Reference proteome</keyword>
<reference evidence="9" key="1">
    <citation type="journal article" date="2020" name="Stud. Mycol.">
        <title>101 Dothideomycetes genomes: a test case for predicting lifestyles and emergence of pathogens.</title>
        <authorList>
            <person name="Haridas S."/>
            <person name="Albert R."/>
            <person name="Binder M."/>
            <person name="Bloem J."/>
            <person name="Labutti K."/>
            <person name="Salamov A."/>
            <person name="Andreopoulos B."/>
            <person name="Baker S."/>
            <person name="Barry K."/>
            <person name="Bills G."/>
            <person name="Bluhm B."/>
            <person name="Cannon C."/>
            <person name="Castanera R."/>
            <person name="Culley D."/>
            <person name="Daum C."/>
            <person name="Ezra D."/>
            <person name="Gonzalez J."/>
            <person name="Henrissat B."/>
            <person name="Kuo A."/>
            <person name="Liang C."/>
            <person name="Lipzen A."/>
            <person name="Lutzoni F."/>
            <person name="Magnuson J."/>
            <person name="Mondo S."/>
            <person name="Nolan M."/>
            <person name="Ohm R."/>
            <person name="Pangilinan J."/>
            <person name="Park H.-J."/>
            <person name="Ramirez L."/>
            <person name="Alfaro M."/>
            <person name="Sun H."/>
            <person name="Tritt A."/>
            <person name="Yoshinaga Y."/>
            <person name="Zwiers L.-H."/>
            <person name="Turgeon B."/>
            <person name="Goodwin S."/>
            <person name="Spatafora J."/>
            <person name="Crous P."/>
            <person name="Grigoriev I."/>
        </authorList>
    </citation>
    <scope>NUCLEOTIDE SEQUENCE</scope>
    <source>
        <strain evidence="9">ATCC 36951</strain>
    </source>
</reference>
<feature type="transmembrane region" description="Helical" evidence="7">
    <location>
        <begin position="452"/>
        <end position="475"/>
    </location>
</feature>
<name>A0A6A6BYC4_ZASCE</name>
<feature type="transmembrane region" description="Helical" evidence="7">
    <location>
        <begin position="186"/>
        <end position="209"/>
    </location>
</feature>
<feature type="transmembrane region" description="Helical" evidence="7">
    <location>
        <begin position="104"/>
        <end position="121"/>
    </location>
</feature>
<dbReference type="InterPro" id="IPR011701">
    <property type="entry name" value="MFS"/>
</dbReference>
<dbReference type="GO" id="GO:0022857">
    <property type="term" value="F:transmembrane transporter activity"/>
    <property type="evidence" value="ECO:0007669"/>
    <property type="project" value="InterPro"/>
</dbReference>
<dbReference type="InterPro" id="IPR036259">
    <property type="entry name" value="MFS_trans_sf"/>
</dbReference>
<dbReference type="Gene3D" id="1.20.1250.20">
    <property type="entry name" value="MFS general substrate transporter like domains"/>
    <property type="match status" value="1"/>
</dbReference>
<evidence type="ECO:0000256" key="3">
    <source>
        <dbReference type="ARBA" id="ARBA00022448"/>
    </source>
</evidence>
<evidence type="ECO:0000259" key="8">
    <source>
        <dbReference type="PROSITE" id="PS50850"/>
    </source>
</evidence>
<feature type="transmembrane region" description="Helical" evidence="7">
    <location>
        <begin position="419"/>
        <end position="440"/>
    </location>
</feature>
<evidence type="ECO:0000256" key="6">
    <source>
        <dbReference type="ARBA" id="ARBA00023136"/>
    </source>
</evidence>
<feature type="transmembrane region" description="Helical" evidence="7">
    <location>
        <begin position="65"/>
        <end position="84"/>
    </location>
</feature>
<dbReference type="PANTHER" id="PTHR23511">
    <property type="entry name" value="SYNAPTIC VESICLE GLYCOPROTEIN 2"/>
    <property type="match status" value="1"/>
</dbReference>
<keyword evidence="5 7" id="KW-1133">Transmembrane helix</keyword>
<dbReference type="SUPFAM" id="SSF103473">
    <property type="entry name" value="MFS general substrate transporter"/>
    <property type="match status" value="1"/>
</dbReference>
<dbReference type="CDD" id="cd17316">
    <property type="entry name" value="MFS_SV2_like"/>
    <property type="match status" value="1"/>
</dbReference>
<dbReference type="PROSITE" id="PS50850">
    <property type="entry name" value="MFS"/>
    <property type="match status" value="1"/>
</dbReference>
<comment type="subcellular location">
    <subcellularLocation>
        <location evidence="1">Membrane</location>
        <topology evidence="1">Multi-pass membrane protein</topology>
    </subcellularLocation>
</comment>
<accession>A0A6A6BYC4</accession>
<feature type="transmembrane region" description="Helical" evidence="7">
    <location>
        <begin position="369"/>
        <end position="389"/>
    </location>
</feature>
<evidence type="ECO:0000256" key="1">
    <source>
        <dbReference type="ARBA" id="ARBA00004141"/>
    </source>
</evidence>
<organism evidence="9 10">
    <name type="scientific">Zasmidium cellare ATCC 36951</name>
    <dbReference type="NCBI Taxonomy" id="1080233"/>
    <lineage>
        <taxon>Eukaryota</taxon>
        <taxon>Fungi</taxon>
        <taxon>Dikarya</taxon>
        <taxon>Ascomycota</taxon>
        <taxon>Pezizomycotina</taxon>
        <taxon>Dothideomycetes</taxon>
        <taxon>Dothideomycetidae</taxon>
        <taxon>Mycosphaerellales</taxon>
        <taxon>Mycosphaerellaceae</taxon>
        <taxon>Zasmidium</taxon>
    </lineage>
</organism>
<feature type="transmembrane region" description="Helical" evidence="7">
    <location>
        <begin position="229"/>
        <end position="250"/>
    </location>
</feature>
<dbReference type="Proteomes" id="UP000799537">
    <property type="component" value="Unassembled WGS sequence"/>
</dbReference>
<feature type="transmembrane region" description="Helical" evidence="7">
    <location>
        <begin position="330"/>
        <end position="349"/>
    </location>
</feature>
<evidence type="ECO:0000256" key="7">
    <source>
        <dbReference type="SAM" id="Phobius"/>
    </source>
</evidence>
<dbReference type="InterPro" id="IPR020846">
    <property type="entry name" value="MFS_dom"/>
</dbReference>
<feature type="transmembrane region" description="Helical" evidence="7">
    <location>
        <begin position="481"/>
        <end position="502"/>
    </location>
</feature>
<proteinExistence type="inferred from homology"/>
<dbReference type="AlphaFoldDB" id="A0A6A6BYC4"/>
<dbReference type="Pfam" id="PF07690">
    <property type="entry name" value="MFS_1"/>
    <property type="match status" value="1"/>
</dbReference>
<sequence length="510" mass="55590">MAEKTMSDKSPEQLMSGEQSLQPVLSYRHGEMVTFTGIDEALFKKMELVNDAIDTIGFTPFHVKMFCLSGFGYAADSLLAFLPSMTNSYVVAEFTPSYKRAGQLSLYIGLLAGALVWGSSADIIGRKWAFNLSLFFTAIFATVAGGSPNYASWGVFNALLGFGAGGNLALDTTVLLEFLPHKQGWIITLMAAWWGVGQTIAGFIAWGFLPNFSWSLTAPTCTKPENMGWRYVYITAGALVLVMSVARVTVIRFKETPKYSLCRNDDEKVVEVLDGIATKYKRQFSLTIAELQECGQVRSTHASSKASLSEVFLHIKGLFLTKKEGLSTSLVLLSWAIIGLAYPLFYIFLPDYLSSRGAEFGESSAFITWRNYVITNTLAIPGPMIAACLCRIPLIGRRYTMVIVTFLLAYTAVRNDAQNLGFSCAVSVAINIYYGTLYAYTPEVLPSAHRATGSGISLALNRFMGIVSVIVATFASTTTDVPVYLCGALFGALAIAAVLFPYEPAKSRAE</sequence>
<dbReference type="OrthoDB" id="3936150at2759"/>
<feature type="domain" description="Major facilitator superfamily (MFS) profile" evidence="8">
    <location>
        <begin position="58"/>
        <end position="506"/>
    </location>
</feature>
<evidence type="ECO:0000313" key="9">
    <source>
        <dbReference type="EMBL" id="KAF2158562.1"/>
    </source>
</evidence>